<name>A0A7W0BW00_9BACL</name>
<protein>
    <submittedName>
        <fullName evidence="3">ABC-2 type transport system permease protein</fullName>
    </submittedName>
</protein>
<dbReference type="Proteomes" id="UP000580891">
    <property type="component" value="Unassembled WGS sequence"/>
</dbReference>
<feature type="transmembrane region" description="Helical" evidence="1">
    <location>
        <begin position="299"/>
        <end position="321"/>
    </location>
</feature>
<keyword evidence="1" id="KW-1133">Transmembrane helix</keyword>
<feature type="transmembrane region" description="Helical" evidence="1">
    <location>
        <begin position="65"/>
        <end position="85"/>
    </location>
</feature>
<dbReference type="AlphaFoldDB" id="A0A7W0BW00"/>
<keyword evidence="4" id="KW-1185">Reference proteome</keyword>
<feature type="transmembrane region" description="Helical" evidence="1">
    <location>
        <begin position="142"/>
        <end position="166"/>
    </location>
</feature>
<keyword evidence="1" id="KW-0812">Transmembrane</keyword>
<feature type="domain" description="DUF6449" evidence="2">
    <location>
        <begin position="432"/>
        <end position="542"/>
    </location>
</feature>
<feature type="transmembrane region" description="Helical" evidence="1">
    <location>
        <begin position="178"/>
        <end position="202"/>
    </location>
</feature>
<feature type="transmembrane region" description="Helical" evidence="1">
    <location>
        <begin position="237"/>
        <end position="255"/>
    </location>
</feature>
<feature type="transmembrane region" description="Helical" evidence="1">
    <location>
        <begin position="105"/>
        <end position="130"/>
    </location>
</feature>
<proteinExistence type="predicted"/>
<evidence type="ECO:0000259" key="2">
    <source>
        <dbReference type="Pfam" id="PF20047"/>
    </source>
</evidence>
<dbReference type="InterPro" id="IPR045611">
    <property type="entry name" value="DUF6449"/>
</dbReference>
<dbReference type="Pfam" id="PF20047">
    <property type="entry name" value="DUF6449"/>
    <property type="match status" value="1"/>
</dbReference>
<dbReference type="RefSeq" id="WP_181536324.1">
    <property type="nucleotide sequence ID" value="NZ_JACDUU010000001.1"/>
</dbReference>
<evidence type="ECO:0000256" key="1">
    <source>
        <dbReference type="SAM" id="Phobius"/>
    </source>
</evidence>
<evidence type="ECO:0000313" key="4">
    <source>
        <dbReference type="Proteomes" id="UP000580891"/>
    </source>
</evidence>
<keyword evidence="1" id="KW-0472">Membrane</keyword>
<feature type="transmembrane region" description="Helical" evidence="1">
    <location>
        <begin position="275"/>
        <end position="293"/>
    </location>
</feature>
<feature type="transmembrane region" description="Helical" evidence="1">
    <location>
        <begin position="20"/>
        <end position="45"/>
    </location>
</feature>
<comment type="caution">
    <text evidence="3">The sequence shown here is derived from an EMBL/GenBank/DDBJ whole genome shotgun (WGS) entry which is preliminary data.</text>
</comment>
<dbReference type="EMBL" id="JACDUU010000001">
    <property type="protein sequence ID" value="MBA2870519.1"/>
    <property type="molecule type" value="Genomic_DNA"/>
</dbReference>
<gene>
    <name evidence="3" type="ORF">HNQ85_000777</name>
</gene>
<accession>A0A7W0BW00</accession>
<reference evidence="3 4" key="1">
    <citation type="submission" date="2020-07" db="EMBL/GenBank/DDBJ databases">
        <title>Genomic Encyclopedia of Type Strains, Phase IV (KMG-IV): sequencing the most valuable type-strain genomes for metagenomic binning, comparative biology and taxonomic classification.</title>
        <authorList>
            <person name="Goeker M."/>
        </authorList>
    </citation>
    <scope>NUCLEOTIDE SEQUENCE [LARGE SCALE GENOMIC DNA]</scope>
    <source>
        <strain evidence="3 4">DSM 25220</strain>
    </source>
</reference>
<sequence length="656" mass="76775">MPSKTLSFNRAIFTQNVRSVGWVGLVHLLVLCFALPLQILMVYTSERRPYYETYWKNVFSVSHEFQVLIMFTIPVLLAIFIFRYLHVKLSADYIHSLPFRRETLFFNHLLFSILVLLLPIVITAIILLFLQSALELDFFLSAYGIACWIGTTFLIELLVFFASVFIGMVTGMSVLQGVLFYIMLVFPAGITVLVAMNIQYFLYGFSAEYYLNHNIERIVPLFRSFELAHRPLTWTEIAAYLVLIVVFFALSLWIYKKRDIETAGQAISFRSLRPIFKYGVAFCFMLVGGLHFGETQSDFAWIVFGYVTASALGYFIAEMILEKTWRVFRKWKGYLYFVISMLVIGILLKIDIIGYEKRLPSLAEIERVYFSEDIYYFDEDIHIDDSEYVSPKPFFATKENMKNIYLLHQQIIKDKELVKQTTLNSRSVVFGYELKDGSKIVRSYVIPFEKYKSFYKPIVESKEYKQIHYPLLKKQDVSGLDKITIQPNNEWAETTFITDKKQMAEFVAVLKSELEHETAEQIFDGRNPWGHIELVWDGNERMAVTWNKSYTRLDEWLKLKGFEKARTTADDIDYAIVIPNKEGKPFHEFIDEELKNHKDAIKITDKQQLEECLWQAGTNDEIPTYVIGFYDADNPTAQIETFDEHYVPEFIRKHFE</sequence>
<feature type="transmembrane region" description="Helical" evidence="1">
    <location>
        <begin position="333"/>
        <end position="355"/>
    </location>
</feature>
<organism evidence="3 4">
    <name type="scientific">[Anoxybacillus] calidus</name>
    <dbReference type="NCBI Taxonomy" id="575178"/>
    <lineage>
        <taxon>Bacteria</taxon>
        <taxon>Bacillati</taxon>
        <taxon>Bacillota</taxon>
        <taxon>Bacilli</taxon>
        <taxon>Bacillales</taxon>
        <taxon>Anoxybacillaceae</taxon>
        <taxon>Paranoxybacillus</taxon>
    </lineage>
</organism>
<evidence type="ECO:0000313" key="3">
    <source>
        <dbReference type="EMBL" id="MBA2870519.1"/>
    </source>
</evidence>